<dbReference type="Proteomes" id="UP000218887">
    <property type="component" value="Unassembled WGS sequence"/>
</dbReference>
<evidence type="ECO:0000256" key="1">
    <source>
        <dbReference type="ARBA" id="ARBA00023157"/>
    </source>
</evidence>
<dbReference type="GO" id="GO:0016491">
    <property type="term" value="F:oxidoreductase activity"/>
    <property type="evidence" value="ECO:0007669"/>
    <property type="project" value="InterPro"/>
</dbReference>
<evidence type="ECO:0000259" key="3">
    <source>
        <dbReference type="PROSITE" id="PS51352"/>
    </source>
</evidence>
<evidence type="ECO:0000256" key="2">
    <source>
        <dbReference type="SAM" id="MobiDB-lite"/>
    </source>
</evidence>
<name>A0A2A2IAD7_9BACI</name>
<dbReference type="PANTHER" id="PTHR42852">
    <property type="entry name" value="THIOL:DISULFIDE INTERCHANGE PROTEIN DSBE"/>
    <property type="match status" value="1"/>
</dbReference>
<keyword evidence="1" id="KW-1015">Disulfide bond</keyword>
<dbReference type="GO" id="GO:0016209">
    <property type="term" value="F:antioxidant activity"/>
    <property type="evidence" value="ECO:0007669"/>
    <property type="project" value="InterPro"/>
</dbReference>
<accession>A0A2A2IAD7</accession>
<reference evidence="4 5" key="1">
    <citation type="submission" date="2017-08" db="EMBL/GenBank/DDBJ databases">
        <title>Virgibacillus indicus sp. nov. and Virgibacillus profoundi sp. nov, two moderately halophilic bacteria isolated from marine sediment by using the Microfluidic Streak Plate.</title>
        <authorList>
            <person name="Xu B."/>
            <person name="Hu B."/>
            <person name="Wang J."/>
            <person name="Zhu Y."/>
            <person name="Huang L."/>
            <person name="Du W."/>
            <person name="Huang Y."/>
        </authorList>
    </citation>
    <scope>NUCLEOTIDE SEQUENCE [LARGE SCALE GENOMIC DNA]</scope>
    <source>
        <strain evidence="4 5">IO3-P3-H5</strain>
    </source>
</reference>
<dbReference type="InterPro" id="IPR000866">
    <property type="entry name" value="AhpC/TSA"/>
</dbReference>
<dbReference type="Pfam" id="PF00578">
    <property type="entry name" value="AhpC-TSA"/>
    <property type="match status" value="1"/>
</dbReference>
<proteinExistence type="predicted"/>
<dbReference type="OrthoDB" id="25753at2"/>
<organism evidence="4 5">
    <name type="scientific">Virgibacillus profundi</name>
    <dbReference type="NCBI Taxonomy" id="2024555"/>
    <lineage>
        <taxon>Bacteria</taxon>
        <taxon>Bacillati</taxon>
        <taxon>Bacillota</taxon>
        <taxon>Bacilli</taxon>
        <taxon>Bacillales</taxon>
        <taxon>Bacillaceae</taxon>
        <taxon>Virgibacillus</taxon>
    </lineage>
</organism>
<comment type="caution">
    <text evidence="4">The sequence shown here is derived from an EMBL/GenBank/DDBJ whole genome shotgun (WGS) entry which is preliminary data.</text>
</comment>
<sequence>MKKAILIVIVVGMFGWTVYDFTSSTNETAIEEEQGGMITSPSPSDDEGGVTESEEIGLALGQIAPDFELGTLDGETVRLSDYRGTRVIINFWATWCPPCIEEIPDLQKLYDNKDVEILAVNLTETEESKEDVAQFVEDFEMTFPVLMDTNSELATTYQVGAYPTSYMVDSNGHIQFSAMGAMNYDLMVQQLEMME</sequence>
<evidence type="ECO:0000313" key="4">
    <source>
        <dbReference type="EMBL" id="PAV28689.1"/>
    </source>
</evidence>
<dbReference type="AlphaFoldDB" id="A0A2A2IAD7"/>
<dbReference type="InterPro" id="IPR036249">
    <property type="entry name" value="Thioredoxin-like_sf"/>
</dbReference>
<dbReference type="Gene3D" id="3.40.30.10">
    <property type="entry name" value="Glutaredoxin"/>
    <property type="match status" value="1"/>
</dbReference>
<feature type="region of interest" description="Disordered" evidence="2">
    <location>
        <begin position="32"/>
        <end position="51"/>
    </location>
</feature>
<dbReference type="RefSeq" id="WP_095656457.1">
    <property type="nucleotide sequence ID" value="NZ_NPOA01000011.1"/>
</dbReference>
<dbReference type="SUPFAM" id="SSF52833">
    <property type="entry name" value="Thioredoxin-like"/>
    <property type="match status" value="1"/>
</dbReference>
<keyword evidence="5" id="KW-1185">Reference proteome</keyword>
<dbReference type="InterPro" id="IPR013766">
    <property type="entry name" value="Thioredoxin_domain"/>
</dbReference>
<dbReference type="PROSITE" id="PS51352">
    <property type="entry name" value="THIOREDOXIN_2"/>
    <property type="match status" value="1"/>
</dbReference>
<dbReference type="InterPro" id="IPR050553">
    <property type="entry name" value="Thioredoxin_ResA/DsbE_sf"/>
</dbReference>
<feature type="domain" description="Thioredoxin" evidence="3">
    <location>
        <begin position="58"/>
        <end position="195"/>
    </location>
</feature>
<dbReference type="CDD" id="cd02966">
    <property type="entry name" value="TlpA_like_family"/>
    <property type="match status" value="1"/>
</dbReference>
<dbReference type="EMBL" id="NPOA01000011">
    <property type="protein sequence ID" value="PAV28689.1"/>
    <property type="molecule type" value="Genomic_DNA"/>
</dbReference>
<protein>
    <submittedName>
        <fullName evidence="4">Alkyl hydroperoxide reductase</fullName>
    </submittedName>
</protein>
<gene>
    <name evidence="4" type="ORF">CIL05_15500</name>
</gene>
<evidence type="ECO:0000313" key="5">
    <source>
        <dbReference type="Proteomes" id="UP000218887"/>
    </source>
</evidence>
<dbReference type="PANTHER" id="PTHR42852:SF17">
    <property type="entry name" value="THIOREDOXIN-LIKE PROTEIN HI_1115"/>
    <property type="match status" value="1"/>
</dbReference>